<organism evidence="3">
    <name type="scientific">Haemonchus placei</name>
    <name type="common">Barber's pole worm</name>
    <dbReference type="NCBI Taxonomy" id="6290"/>
    <lineage>
        <taxon>Eukaryota</taxon>
        <taxon>Metazoa</taxon>
        <taxon>Ecdysozoa</taxon>
        <taxon>Nematoda</taxon>
        <taxon>Chromadorea</taxon>
        <taxon>Rhabditida</taxon>
        <taxon>Rhabditina</taxon>
        <taxon>Rhabditomorpha</taxon>
        <taxon>Strongyloidea</taxon>
        <taxon>Trichostrongylidae</taxon>
        <taxon>Haemonchus</taxon>
    </lineage>
</organism>
<dbReference type="OMA" id="YREYHAS"/>
<dbReference type="InterPro" id="IPR036691">
    <property type="entry name" value="Endo/exonu/phosph_ase_sf"/>
</dbReference>
<dbReference type="Gene3D" id="3.60.10.10">
    <property type="entry name" value="Endonuclease/exonuclease/phosphatase"/>
    <property type="match status" value="1"/>
</dbReference>
<gene>
    <name evidence="1" type="ORF">HPLM_LOCUS9322</name>
</gene>
<keyword evidence="2" id="KW-1185">Reference proteome</keyword>
<evidence type="ECO:0000313" key="2">
    <source>
        <dbReference type="Proteomes" id="UP000268014"/>
    </source>
</evidence>
<proteinExistence type="predicted"/>
<dbReference type="EMBL" id="UZAF01017038">
    <property type="protein sequence ID" value="VDO37176.1"/>
    <property type="molecule type" value="Genomic_DNA"/>
</dbReference>
<dbReference type="SUPFAM" id="SSF56219">
    <property type="entry name" value="DNase I-like"/>
    <property type="match status" value="1"/>
</dbReference>
<protein>
    <submittedName>
        <fullName evidence="3">Endo/exonuclease/phosphatase domain-containing protein</fullName>
    </submittedName>
</protein>
<reference evidence="1 2" key="2">
    <citation type="submission" date="2018-11" db="EMBL/GenBank/DDBJ databases">
        <authorList>
            <consortium name="Pathogen Informatics"/>
        </authorList>
    </citation>
    <scope>NUCLEOTIDE SEQUENCE [LARGE SCALE GENOMIC DNA]</scope>
    <source>
        <strain evidence="1 2">MHpl1</strain>
    </source>
</reference>
<reference evidence="3" key="1">
    <citation type="submission" date="2017-02" db="UniProtKB">
        <authorList>
            <consortium name="WormBaseParasite"/>
        </authorList>
    </citation>
    <scope>IDENTIFICATION</scope>
</reference>
<dbReference type="STRING" id="6290.A0A0N4WF67"/>
<dbReference type="WBParaSite" id="HPLM_0000933001-mRNA-1">
    <property type="protein sequence ID" value="HPLM_0000933001-mRNA-1"/>
    <property type="gene ID" value="HPLM_0000933001"/>
</dbReference>
<dbReference type="AlphaFoldDB" id="A0A0N4WF67"/>
<name>A0A0N4WF67_HAEPC</name>
<dbReference type="OrthoDB" id="5818846at2759"/>
<evidence type="ECO:0000313" key="1">
    <source>
        <dbReference type="EMBL" id="VDO37176.1"/>
    </source>
</evidence>
<accession>A0A0N4WF67</accession>
<dbReference type="Proteomes" id="UP000268014">
    <property type="component" value="Unassembled WGS sequence"/>
</dbReference>
<evidence type="ECO:0000313" key="3">
    <source>
        <dbReference type="WBParaSite" id="HPLM_0000933001-mRNA-1"/>
    </source>
</evidence>
<sequence length="155" mass="17870">MSIGSYESLTIRFGRLQLRRCGSTPALTIFVAYAPTSNYEQEELEAFYIDVKGLYREDHTSFKVIAGDFNAKIAPRRTTEQLHIETNGMEWKEHSERLSESIMSTHTINGNTQFQKASHGRWTWESPSGQFHNEMDYVVIVFNRRFRLTDVAVAA</sequence>